<keyword evidence="2" id="KW-1185">Reference proteome</keyword>
<dbReference type="Proteomes" id="UP001487740">
    <property type="component" value="Unassembled WGS sequence"/>
</dbReference>
<dbReference type="AlphaFoldDB" id="A0AAW0UUB9"/>
<dbReference type="EMBL" id="JARAKH010000007">
    <property type="protein sequence ID" value="KAK8402591.1"/>
    <property type="molecule type" value="Genomic_DNA"/>
</dbReference>
<comment type="caution">
    <text evidence="1">The sequence shown here is derived from an EMBL/GenBank/DDBJ whole genome shotgun (WGS) entry which is preliminary data.</text>
</comment>
<reference evidence="1 2" key="1">
    <citation type="submission" date="2023-03" db="EMBL/GenBank/DDBJ databases">
        <title>High-quality genome of Scylla paramamosain provides insights in environmental adaptation.</title>
        <authorList>
            <person name="Zhang L."/>
        </authorList>
    </citation>
    <scope>NUCLEOTIDE SEQUENCE [LARGE SCALE GENOMIC DNA]</scope>
    <source>
        <strain evidence="1">LZ_2023a</strain>
        <tissue evidence="1">Muscle</tissue>
    </source>
</reference>
<protein>
    <submittedName>
        <fullName evidence="1">Uncharacterized protein</fullName>
    </submittedName>
</protein>
<evidence type="ECO:0000313" key="1">
    <source>
        <dbReference type="EMBL" id="KAK8402591.1"/>
    </source>
</evidence>
<organism evidence="1 2">
    <name type="scientific">Scylla paramamosain</name>
    <name type="common">Mud crab</name>
    <dbReference type="NCBI Taxonomy" id="85552"/>
    <lineage>
        <taxon>Eukaryota</taxon>
        <taxon>Metazoa</taxon>
        <taxon>Ecdysozoa</taxon>
        <taxon>Arthropoda</taxon>
        <taxon>Crustacea</taxon>
        <taxon>Multicrustacea</taxon>
        <taxon>Malacostraca</taxon>
        <taxon>Eumalacostraca</taxon>
        <taxon>Eucarida</taxon>
        <taxon>Decapoda</taxon>
        <taxon>Pleocyemata</taxon>
        <taxon>Brachyura</taxon>
        <taxon>Eubrachyura</taxon>
        <taxon>Portunoidea</taxon>
        <taxon>Portunidae</taxon>
        <taxon>Portuninae</taxon>
        <taxon>Scylla</taxon>
    </lineage>
</organism>
<name>A0AAW0UUB9_SCYPA</name>
<proteinExistence type="predicted"/>
<gene>
    <name evidence="1" type="ORF">O3P69_000760</name>
</gene>
<accession>A0AAW0UUB9</accession>
<sequence>MMCFITQRLDGYNAATRLAAMTQHKSHKTHYGMGMYCLHRCHINTRRRSSARVAPLCFGEELRSPFTEVAVTMRSVVHAA</sequence>
<evidence type="ECO:0000313" key="2">
    <source>
        <dbReference type="Proteomes" id="UP001487740"/>
    </source>
</evidence>